<accession>A0AAE7RTQ0</accession>
<dbReference type="GeneID" id="75691345"/>
<dbReference type="EMBL" id="MZ130476">
    <property type="protein sequence ID" value="QWM89196.1"/>
    <property type="molecule type" value="Genomic_DNA"/>
</dbReference>
<gene>
    <name evidence="1" type="primary">gp_15297</name>
</gene>
<name>A0AAE7RTQ0_9CAUD</name>
<reference evidence="1 2" key="1">
    <citation type="submission" date="2021-04" db="EMBL/GenBank/DDBJ databases">
        <authorList>
            <person name="Shkoporov A.N."/>
            <person name="Stockdale S.R."/>
            <person name="Guerin E."/>
            <person name="Ross R.P."/>
            <person name="Hill C."/>
        </authorList>
    </citation>
    <scope>NUCLEOTIDE SEQUENCE [LARGE SCALE GENOMIC DNA]</scope>
    <source>
        <strain evidence="2">cr123_1</strain>
    </source>
</reference>
<keyword evidence="2" id="KW-1185">Reference proteome</keyword>
<evidence type="ECO:0000313" key="1">
    <source>
        <dbReference type="EMBL" id="QWM89196.1"/>
    </source>
</evidence>
<dbReference type="KEGG" id="vg:75691345"/>
<organism evidence="1 2">
    <name type="scientific">uncultured phage cr123_1</name>
    <dbReference type="NCBI Taxonomy" id="2986401"/>
    <lineage>
        <taxon>Viruses</taxon>
        <taxon>Duplodnaviria</taxon>
        <taxon>Heunggongvirae</taxon>
        <taxon>Uroviricota</taxon>
        <taxon>Caudoviricetes</taxon>
        <taxon>Crassvirales</taxon>
        <taxon>Intestiviridae</taxon>
        <taxon>Crudevirinae</taxon>
        <taxon>Delmidovirus</taxon>
        <taxon>Delmidovirus copri</taxon>
    </lineage>
</organism>
<sequence>MIRIKSDLKPYAIEVPTAISEIDERYFKALLNDVKIPNNYAVIAICYKDRLFSILSDFKNGNNGTKEVVPLIAKIQDNESKVPFAVADIAIVDASSIERGTHLSLRNNAICFGAICEYCLSDSELSKAIMNGSFFNGGKSLGAHEAKMAAPDVFFVEFKIVPLCDIKASYSQDANIACTKVEYDKSNLN</sequence>
<proteinExistence type="predicted"/>
<dbReference type="RefSeq" id="YP_010358768.1">
    <property type="nucleotide sequence ID" value="NC_062766.1"/>
</dbReference>
<dbReference type="Proteomes" id="UP000827429">
    <property type="component" value="Segment"/>
</dbReference>
<evidence type="ECO:0000313" key="2">
    <source>
        <dbReference type="Proteomes" id="UP000827429"/>
    </source>
</evidence>
<protein>
    <submittedName>
        <fullName evidence="1">Uncharacterized protein</fullName>
    </submittedName>
</protein>